<evidence type="ECO:0000313" key="1">
    <source>
        <dbReference type="EMBL" id="JAD95771.1"/>
    </source>
</evidence>
<protein>
    <submittedName>
        <fullName evidence="1">Uncharacterized protein</fullName>
    </submittedName>
</protein>
<name>A0A0A9E6R0_ARUDO</name>
<organism evidence="1">
    <name type="scientific">Arundo donax</name>
    <name type="common">Giant reed</name>
    <name type="synonym">Donax arundinaceus</name>
    <dbReference type="NCBI Taxonomy" id="35708"/>
    <lineage>
        <taxon>Eukaryota</taxon>
        <taxon>Viridiplantae</taxon>
        <taxon>Streptophyta</taxon>
        <taxon>Embryophyta</taxon>
        <taxon>Tracheophyta</taxon>
        <taxon>Spermatophyta</taxon>
        <taxon>Magnoliopsida</taxon>
        <taxon>Liliopsida</taxon>
        <taxon>Poales</taxon>
        <taxon>Poaceae</taxon>
        <taxon>PACMAD clade</taxon>
        <taxon>Arundinoideae</taxon>
        <taxon>Arundineae</taxon>
        <taxon>Arundo</taxon>
    </lineage>
</organism>
<accession>A0A0A9E6R0</accession>
<dbReference type="AlphaFoldDB" id="A0A0A9E6R0"/>
<dbReference type="EMBL" id="GBRH01202124">
    <property type="protein sequence ID" value="JAD95771.1"/>
    <property type="molecule type" value="Transcribed_RNA"/>
</dbReference>
<proteinExistence type="predicted"/>
<sequence length="131" mass="14404">MASIFSCMICSRMRWILLRQASVLRGAVPRICMSLDDGKRSATVSTDVTSSSRMLRNDCTLEALSSSSVLQILRRWRHCSPYALNTMPAPLKKSGRSVAFMCLSANKMSCVFMTSCAASSDETTSMGTWPC</sequence>
<reference evidence="1" key="2">
    <citation type="journal article" date="2015" name="Data Brief">
        <title>Shoot transcriptome of the giant reed, Arundo donax.</title>
        <authorList>
            <person name="Barrero R.A."/>
            <person name="Guerrero F.D."/>
            <person name="Moolhuijzen P."/>
            <person name="Goolsby J.A."/>
            <person name="Tidwell J."/>
            <person name="Bellgard S.E."/>
            <person name="Bellgard M.I."/>
        </authorList>
    </citation>
    <scope>NUCLEOTIDE SEQUENCE</scope>
    <source>
        <tissue evidence="1">Shoot tissue taken approximately 20 cm above the soil surface</tissue>
    </source>
</reference>
<reference evidence="1" key="1">
    <citation type="submission" date="2014-09" db="EMBL/GenBank/DDBJ databases">
        <authorList>
            <person name="Magalhaes I.L.F."/>
            <person name="Oliveira U."/>
            <person name="Santos F.R."/>
            <person name="Vidigal T.H.D.A."/>
            <person name="Brescovit A.D."/>
            <person name="Santos A.J."/>
        </authorList>
    </citation>
    <scope>NUCLEOTIDE SEQUENCE</scope>
    <source>
        <tissue evidence="1">Shoot tissue taken approximately 20 cm above the soil surface</tissue>
    </source>
</reference>